<dbReference type="AlphaFoldDB" id="A0A0F9CFC2"/>
<evidence type="ECO:0000256" key="1">
    <source>
        <dbReference type="SAM" id="Coils"/>
    </source>
</evidence>
<reference evidence="2" key="1">
    <citation type="journal article" date="2015" name="Nature">
        <title>Complex archaea that bridge the gap between prokaryotes and eukaryotes.</title>
        <authorList>
            <person name="Spang A."/>
            <person name="Saw J.H."/>
            <person name="Jorgensen S.L."/>
            <person name="Zaremba-Niedzwiedzka K."/>
            <person name="Martijn J."/>
            <person name="Lind A.E."/>
            <person name="van Eijk R."/>
            <person name="Schleper C."/>
            <person name="Guy L."/>
            <person name="Ettema T.J."/>
        </authorList>
    </citation>
    <scope>NUCLEOTIDE SEQUENCE</scope>
</reference>
<proteinExistence type="predicted"/>
<comment type="caution">
    <text evidence="2">The sequence shown here is derived from an EMBL/GenBank/DDBJ whole genome shotgun (WGS) entry which is preliminary data.</text>
</comment>
<dbReference type="EMBL" id="LAZR01044555">
    <property type="protein sequence ID" value="KKL04361.1"/>
    <property type="molecule type" value="Genomic_DNA"/>
</dbReference>
<feature type="coiled-coil region" evidence="1">
    <location>
        <begin position="132"/>
        <end position="159"/>
    </location>
</feature>
<accession>A0A0F9CFC2</accession>
<protein>
    <submittedName>
        <fullName evidence="2">Uncharacterized protein</fullName>
    </submittedName>
</protein>
<organism evidence="2">
    <name type="scientific">marine sediment metagenome</name>
    <dbReference type="NCBI Taxonomy" id="412755"/>
    <lineage>
        <taxon>unclassified sequences</taxon>
        <taxon>metagenomes</taxon>
        <taxon>ecological metagenomes</taxon>
    </lineage>
</organism>
<sequence length="344" mass="38616">MSVAGSSWIGKKIVDGFEHQRKKADGKTETVDLTEGLTDPQQAILGITKVIAITPSGIVFKKASALGIKIILDELPAYFDISMGLKSDLKAIDAADPTKPLKYPNLRNQAWVQRVLGPLPGLKSSVNFDSNLKTLDDELNGAEKKIKELKDDLSKDVSKLNYIDITERIEHIKEHLIKAAKELGLSMAIYDNTNPTINDRVRDFNQIFKEAFELNKKFIDIKQKNPNLVMKSLKVLANGVGIGYNGFFNPYGSGKIYTFALSNMIYFSPHLGFEPPSFNPSEAAKDYIWFNTYFQLGDSAARLAHTVGTYAWNRYWGKKDIFDFPGRVLWCLVYRIALTINVSH</sequence>
<evidence type="ECO:0000313" key="2">
    <source>
        <dbReference type="EMBL" id="KKL04361.1"/>
    </source>
</evidence>
<gene>
    <name evidence="2" type="ORF">LCGC14_2616830</name>
</gene>
<keyword evidence="1" id="KW-0175">Coiled coil</keyword>
<name>A0A0F9CFC2_9ZZZZ</name>